<feature type="transmembrane region" description="Helical" evidence="12">
    <location>
        <begin position="132"/>
        <end position="149"/>
    </location>
</feature>
<evidence type="ECO:0000256" key="12">
    <source>
        <dbReference type="SAM" id="Phobius"/>
    </source>
</evidence>
<keyword evidence="5" id="KW-0479">Metal-binding</keyword>
<feature type="transmembrane region" description="Helical" evidence="12">
    <location>
        <begin position="751"/>
        <end position="771"/>
    </location>
</feature>
<keyword evidence="7" id="KW-0067">ATP-binding</keyword>
<feature type="transmembrane region" description="Helical" evidence="12">
    <location>
        <begin position="103"/>
        <end position="123"/>
    </location>
</feature>
<feature type="domain" description="Guanylate cyclase" evidence="13">
    <location>
        <begin position="335"/>
        <end position="462"/>
    </location>
</feature>
<evidence type="ECO:0000313" key="16">
    <source>
        <dbReference type="WBParaSite" id="SSLN_0000528001-mRNA-1"/>
    </source>
</evidence>
<evidence type="ECO:0000313" key="15">
    <source>
        <dbReference type="Proteomes" id="UP000275846"/>
    </source>
</evidence>
<evidence type="ECO:0000313" key="14">
    <source>
        <dbReference type="EMBL" id="VDL91502.1"/>
    </source>
</evidence>
<dbReference type="EC" id="4.6.1.1" evidence="3"/>
<keyword evidence="4 12" id="KW-0812">Transmembrane</keyword>
<dbReference type="GO" id="GO:0005886">
    <property type="term" value="C:plasma membrane"/>
    <property type="evidence" value="ECO:0007669"/>
    <property type="project" value="TreeGrafter"/>
</dbReference>
<dbReference type="OrthoDB" id="2107370at2759"/>
<feature type="transmembrane region" description="Helical" evidence="12">
    <location>
        <begin position="169"/>
        <end position="195"/>
    </location>
</feature>
<feature type="transmembrane region" description="Helical" evidence="12">
    <location>
        <begin position="792"/>
        <end position="824"/>
    </location>
</feature>
<dbReference type="GO" id="GO:0009190">
    <property type="term" value="P:cyclic nucleotide biosynthetic process"/>
    <property type="evidence" value="ECO:0007669"/>
    <property type="project" value="InterPro"/>
</dbReference>
<evidence type="ECO:0000256" key="2">
    <source>
        <dbReference type="ARBA" id="ARBA00004141"/>
    </source>
</evidence>
<evidence type="ECO:0000256" key="11">
    <source>
        <dbReference type="ARBA" id="ARBA00023239"/>
    </source>
</evidence>
<dbReference type="GO" id="GO:0004016">
    <property type="term" value="F:adenylate cyclase activity"/>
    <property type="evidence" value="ECO:0007669"/>
    <property type="project" value="UniProtKB-EC"/>
</dbReference>
<comment type="subcellular location">
    <subcellularLocation>
        <location evidence="2">Membrane</location>
        <topology evidence="2">Multi-pass membrane protein</topology>
    </subcellularLocation>
</comment>
<dbReference type="InterPro" id="IPR029787">
    <property type="entry name" value="Nucleotide_cyclase"/>
</dbReference>
<evidence type="ECO:0000256" key="10">
    <source>
        <dbReference type="ARBA" id="ARBA00023136"/>
    </source>
</evidence>
<feature type="domain" description="Guanylate cyclase" evidence="13">
    <location>
        <begin position="942"/>
        <end position="1085"/>
    </location>
</feature>
<dbReference type="InterPro" id="IPR001054">
    <property type="entry name" value="A/G_cyclase"/>
</dbReference>
<gene>
    <name evidence="14" type="ORF">SSLN_LOCUS5117</name>
</gene>
<accession>A0A183SLL9</accession>
<dbReference type="GO" id="GO:0005524">
    <property type="term" value="F:ATP binding"/>
    <property type="evidence" value="ECO:0007669"/>
    <property type="project" value="UniProtKB-KW"/>
</dbReference>
<dbReference type="EMBL" id="UYSU01033120">
    <property type="protein sequence ID" value="VDL91502.1"/>
    <property type="molecule type" value="Genomic_DNA"/>
</dbReference>
<keyword evidence="9 12" id="KW-1133">Transmembrane helix</keyword>
<evidence type="ECO:0000259" key="13">
    <source>
        <dbReference type="PROSITE" id="PS50125"/>
    </source>
</evidence>
<evidence type="ECO:0000256" key="4">
    <source>
        <dbReference type="ARBA" id="ARBA00022692"/>
    </source>
</evidence>
<sequence>MSDDESAESEDDFGHLGVDIRHGHRMCDVFDCAGLGTSLVDRFTGALKDILFIMKFSSPVIADFFGDVTECLIKRKVRQFLKLLTAFWCVILIKSLRYPEPSLTNLTFSIAILMTVIVLYLCTFRDLSRTEYMLISITSTILSLVYTVYESCRRRSAMDGAFAYPFSLVIMLLVFLPIHVRITIPLILLFCTLFVTTSSRKMTFAQLKRDIYANTLYPLKSQLDAYRFSIIRHGMVIWANNQANYLMTQIICWVIVIFIGCYLRFWIELRRRSAFSIIGKSVKARKRCQRALKNQSDWITAIMPIQVRDAYMQMRLENIGSGKIWVYSTAFPEVSILFADIVGFTKMSSSKTATKIVMLLNDLYNRFDDLSNKVNCEKIGTLGDCYYAVAGCPVERSDHAACCVELGLGMCRIIKVFNQDNGEEVNMRVGIHTGRVNAAIIGNSRFRYDVYSSDVIIANQMETYGLPGRVHISRPTYKLVKTIYRFARGEPLTIQREEAFGLAGLEKKDVKLKTYFVDPLSSKVRRHNETYGKDQGATRILTLNAGFVEGSTASDSMLRNSLSDLDTMDIISSSSFGHPSKFSGKMTRESSLFFGTGIQQKIKAENWRRTNKRDIRLIEDLQDDPQEQVGLFRSMPLTPLLHRFKDAQVERDFKEYMEGFVPIVTVESPKLSSILDAAVISIINFLLTFPSLMICATEVDGGLMTQIMIAVVVLTTTGLCSILLIWGSTLHSSSEQSGLRTRMYLFLSKSLVREVLLAALTTAPVCIRLLLTDIQAIKTTRESSKRVIHFELSMLGLLVHSMATASFSWTRALCIVVTGLLMWLELKTFKAAFDHTFCESMLWYHNLDTPVEGFNERIASMCTLMAVAYFITVENEWSLRLWYFVSREAAISVNQAIAENESAQQLLDNVIPRYIFEQLARRGYTHLKAGTFCFATSIPGAAVSFACLTNFFSAYYREDYKGGEGSLKLLNTIICSFDALMAQPEFNTVEKIKTINDCYMIAAGLNMLQRETDPSGRKHVLELMEYCFGLYRTLDDINDKYIIGTDKFLMKVGYYVGDVTAGIIGSRKPIYDIWGNTVNVASRMYSTGYKGKIQVPEEVKLMLEDSYDFEYRGTVFVKGKGDMQTYFCHQKANGPATG</sequence>
<protein>
    <recommendedName>
        <fullName evidence="3">adenylate cyclase</fullName>
        <ecNumber evidence="3">4.6.1.1</ecNumber>
    </recommendedName>
</protein>
<feature type="transmembrane region" description="Helical" evidence="12">
    <location>
        <begin position="674"/>
        <end position="695"/>
    </location>
</feature>
<dbReference type="SMART" id="SM00044">
    <property type="entry name" value="CYCc"/>
    <property type="match status" value="2"/>
</dbReference>
<evidence type="ECO:0000256" key="3">
    <source>
        <dbReference type="ARBA" id="ARBA00012201"/>
    </source>
</evidence>
<name>A0A183SLL9_SCHSO</name>
<keyword evidence="15" id="KW-1185">Reference proteome</keyword>
<keyword evidence="6" id="KW-0547">Nucleotide-binding</keyword>
<dbReference type="Gene3D" id="3.30.70.1230">
    <property type="entry name" value="Nucleotide cyclase"/>
    <property type="match status" value="2"/>
</dbReference>
<dbReference type="AlphaFoldDB" id="A0A183SLL9"/>
<proteinExistence type="predicted"/>
<organism evidence="16">
    <name type="scientific">Schistocephalus solidus</name>
    <name type="common">Tapeworm</name>
    <dbReference type="NCBI Taxonomy" id="70667"/>
    <lineage>
        <taxon>Eukaryota</taxon>
        <taxon>Metazoa</taxon>
        <taxon>Spiralia</taxon>
        <taxon>Lophotrochozoa</taxon>
        <taxon>Platyhelminthes</taxon>
        <taxon>Cestoda</taxon>
        <taxon>Eucestoda</taxon>
        <taxon>Diphyllobothriidea</taxon>
        <taxon>Diphyllobothriidae</taxon>
        <taxon>Schistocephalus</taxon>
    </lineage>
</organism>
<dbReference type="SUPFAM" id="SSF55073">
    <property type="entry name" value="Nucleotide cyclase"/>
    <property type="match status" value="2"/>
</dbReference>
<dbReference type="CDD" id="cd07302">
    <property type="entry name" value="CHD"/>
    <property type="match status" value="2"/>
</dbReference>
<evidence type="ECO:0000256" key="1">
    <source>
        <dbReference type="ARBA" id="ARBA00001593"/>
    </source>
</evidence>
<dbReference type="GO" id="GO:0046872">
    <property type="term" value="F:metal ion binding"/>
    <property type="evidence" value="ECO:0007669"/>
    <property type="project" value="UniProtKB-KW"/>
</dbReference>
<dbReference type="FunFam" id="3.30.70.1230:FF:000008">
    <property type="entry name" value="Adenylate cyclase type 9"/>
    <property type="match status" value="1"/>
</dbReference>
<dbReference type="PANTHER" id="PTHR45627:SF12">
    <property type="entry name" value="ADENYLATE CYCLASE TYPE 2"/>
    <property type="match status" value="1"/>
</dbReference>
<feature type="transmembrane region" description="Helical" evidence="12">
    <location>
        <begin position="707"/>
        <end position="731"/>
    </location>
</feature>
<evidence type="ECO:0000256" key="8">
    <source>
        <dbReference type="ARBA" id="ARBA00022842"/>
    </source>
</evidence>
<feature type="transmembrane region" description="Helical" evidence="12">
    <location>
        <begin position="245"/>
        <end position="267"/>
    </location>
</feature>
<reference evidence="14 15" key="2">
    <citation type="submission" date="2018-11" db="EMBL/GenBank/DDBJ databases">
        <authorList>
            <consortium name="Pathogen Informatics"/>
        </authorList>
    </citation>
    <scope>NUCLEOTIDE SEQUENCE [LARGE SCALE GENOMIC DNA]</scope>
    <source>
        <strain evidence="14 15">NST_G2</strain>
    </source>
</reference>
<keyword evidence="10 12" id="KW-0472">Membrane</keyword>
<dbReference type="WBParaSite" id="SSLN_0000528001-mRNA-1">
    <property type="protein sequence ID" value="SSLN_0000528001-mRNA-1"/>
    <property type="gene ID" value="SSLN_0000528001"/>
</dbReference>
<dbReference type="GO" id="GO:0007189">
    <property type="term" value="P:adenylate cyclase-activating G protein-coupled receptor signaling pathway"/>
    <property type="evidence" value="ECO:0007669"/>
    <property type="project" value="TreeGrafter"/>
</dbReference>
<reference evidence="16" key="1">
    <citation type="submission" date="2016-06" db="UniProtKB">
        <authorList>
            <consortium name="WormBaseParasite"/>
        </authorList>
    </citation>
    <scope>IDENTIFICATION</scope>
</reference>
<dbReference type="GO" id="GO:0035556">
    <property type="term" value="P:intracellular signal transduction"/>
    <property type="evidence" value="ECO:0007669"/>
    <property type="project" value="InterPro"/>
</dbReference>
<comment type="catalytic activity">
    <reaction evidence="1">
        <text>ATP = 3',5'-cyclic AMP + diphosphate</text>
        <dbReference type="Rhea" id="RHEA:15389"/>
        <dbReference type="ChEBI" id="CHEBI:30616"/>
        <dbReference type="ChEBI" id="CHEBI:33019"/>
        <dbReference type="ChEBI" id="CHEBI:58165"/>
        <dbReference type="EC" id="4.6.1.1"/>
    </reaction>
</comment>
<dbReference type="STRING" id="70667.A0A183SLL9"/>
<dbReference type="PANTHER" id="PTHR45627">
    <property type="entry name" value="ADENYLATE CYCLASE TYPE 1"/>
    <property type="match status" value="1"/>
</dbReference>
<dbReference type="Proteomes" id="UP000275846">
    <property type="component" value="Unassembled WGS sequence"/>
</dbReference>
<evidence type="ECO:0000256" key="7">
    <source>
        <dbReference type="ARBA" id="ARBA00022840"/>
    </source>
</evidence>
<dbReference type="PROSITE" id="PS50125">
    <property type="entry name" value="GUANYLATE_CYCLASE_2"/>
    <property type="match status" value="2"/>
</dbReference>
<dbReference type="Pfam" id="PF00211">
    <property type="entry name" value="Guanylate_cyc"/>
    <property type="match status" value="2"/>
</dbReference>
<keyword evidence="11" id="KW-0456">Lyase</keyword>
<keyword evidence="8" id="KW-0460">Magnesium</keyword>
<evidence type="ECO:0000256" key="6">
    <source>
        <dbReference type="ARBA" id="ARBA00022741"/>
    </source>
</evidence>
<evidence type="ECO:0000256" key="5">
    <source>
        <dbReference type="ARBA" id="ARBA00022723"/>
    </source>
</evidence>
<evidence type="ECO:0000256" key="9">
    <source>
        <dbReference type="ARBA" id="ARBA00022989"/>
    </source>
</evidence>